<evidence type="ECO:0000259" key="2">
    <source>
        <dbReference type="Pfam" id="PF11412"/>
    </source>
</evidence>
<evidence type="ECO:0000256" key="1">
    <source>
        <dbReference type="SAM" id="SignalP"/>
    </source>
</evidence>
<evidence type="ECO:0000313" key="3">
    <source>
        <dbReference type="EMBL" id="MCW1934364.1"/>
    </source>
</evidence>
<name>A0ABT3H3G1_9RHOB</name>
<feature type="signal peptide" evidence="1">
    <location>
        <begin position="1"/>
        <end position="26"/>
    </location>
</feature>
<dbReference type="Proteomes" id="UP001208938">
    <property type="component" value="Unassembled WGS sequence"/>
</dbReference>
<keyword evidence="1" id="KW-0732">Signal</keyword>
<proteinExistence type="predicted"/>
<feature type="domain" description="Thiol:disulfide interchange protein DsbD N-terminal" evidence="2">
    <location>
        <begin position="44"/>
        <end position="148"/>
    </location>
</feature>
<dbReference type="Pfam" id="PF11412">
    <property type="entry name" value="DsbD_N"/>
    <property type="match status" value="1"/>
</dbReference>
<feature type="chain" id="PRO_5045253733" evidence="1">
    <location>
        <begin position="27"/>
        <end position="271"/>
    </location>
</feature>
<sequence length="271" mass="29075">MTLTSLPRTLTLCALALSPLSTAAQAQVSNPVLSAEILPGWTTERGTRMAALHLVLAPGWHTYWRNPGEAGIAPRFDWGASQNVASVRAIWPRPQIFDQNGYRSYGYENELLLPIEVTPQDGAHPMALLGALAIGVCAETCVPADVSVQGVLRGSGEHDRRITAALDNRAEPGAQGGLTSATCQLHPGDRDAELTLRTSVPSIGRTEAVIVEVPGYRVTDTQTRREGADLVTQARLRAPRRGEPMIFDRASIVFTVLSEEQMLVSQGCTGG</sequence>
<dbReference type="InterPro" id="IPR028250">
    <property type="entry name" value="DsbDN"/>
</dbReference>
<keyword evidence="4" id="KW-1185">Reference proteome</keyword>
<evidence type="ECO:0000313" key="4">
    <source>
        <dbReference type="Proteomes" id="UP001208938"/>
    </source>
</evidence>
<dbReference type="EMBL" id="JAPDFL010000001">
    <property type="protein sequence ID" value="MCW1934364.1"/>
    <property type="molecule type" value="Genomic_DNA"/>
</dbReference>
<gene>
    <name evidence="3" type="ORF">OKW52_19425</name>
</gene>
<dbReference type="RefSeq" id="WP_264507166.1">
    <property type="nucleotide sequence ID" value="NZ_JAPDFL010000001.1"/>
</dbReference>
<protein>
    <submittedName>
        <fullName evidence="3">Protein-disulfide reductase DsbD family protein</fullName>
    </submittedName>
</protein>
<accession>A0ABT3H3G1</accession>
<reference evidence="3 4" key="1">
    <citation type="submission" date="2022-10" db="EMBL/GenBank/DDBJ databases">
        <title>Pararhodobacter sp. nov., isolated from marine algae.</title>
        <authorList>
            <person name="Choi B.J."/>
            <person name="Kim J.M."/>
            <person name="Lee J.K."/>
            <person name="Choi D.G."/>
            <person name="Jeon C.O."/>
        </authorList>
    </citation>
    <scope>NUCLEOTIDE SEQUENCE [LARGE SCALE GENOMIC DNA]</scope>
    <source>
        <strain evidence="3 4">ZQ420</strain>
    </source>
</reference>
<organism evidence="3 4">
    <name type="scientific">Pararhodobacter zhoushanensis</name>
    <dbReference type="NCBI Taxonomy" id="2479545"/>
    <lineage>
        <taxon>Bacteria</taxon>
        <taxon>Pseudomonadati</taxon>
        <taxon>Pseudomonadota</taxon>
        <taxon>Alphaproteobacteria</taxon>
        <taxon>Rhodobacterales</taxon>
        <taxon>Paracoccaceae</taxon>
        <taxon>Pararhodobacter</taxon>
    </lineage>
</organism>
<comment type="caution">
    <text evidence="3">The sequence shown here is derived from an EMBL/GenBank/DDBJ whole genome shotgun (WGS) entry which is preliminary data.</text>
</comment>